<dbReference type="EMBL" id="AOHV01000042">
    <property type="protein sequence ID" value="ELY34264.1"/>
    <property type="molecule type" value="Genomic_DNA"/>
</dbReference>
<dbReference type="PATRIC" id="fig|795797.18.peg.299"/>
<protein>
    <submittedName>
        <fullName evidence="2">Glutaredoxin</fullName>
    </submittedName>
</protein>
<dbReference type="HOGENOM" id="CLU_026126_8_2_2"/>
<dbReference type="RefSeq" id="WP_008418667.1">
    <property type="nucleotide sequence ID" value="NC_014297.1"/>
</dbReference>
<dbReference type="PANTHER" id="PTHR45288">
    <property type="entry name" value="THIOREDOXIN FAMILY PROTEIN"/>
    <property type="match status" value="1"/>
</dbReference>
<evidence type="ECO:0000313" key="2">
    <source>
        <dbReference type="EMBL" id="ADJ13689.1"/>
    </source>
</evidence>
<dbReference type="AlphaFoldDB" id="D8J5A8"/>
<dbReference type="PROSITE" id="PS50404">
    <property type="entry name" value="GST_NTER"/>
    <property type="match status" value="1"/>
</dbReference>
<gene>
    <name evidence="2" type="ordered locus">HacjB3_01480</name>
    <name evidence="3" type="ORF">C497_17842</name>
</gene>
<accession>D8J5A8</accession>
<dbReference type="SUPFAM" id="SSF52833">
    <property type="entry name" value="Thioredoxin-like"/>
    <property type="match status" value="1"/>
</dbReference>
<dbReference type="PROSITE" id="PS51354">
    <property type="entry name" value="GLUTAREDOXIN_2"/>
    <property type="match status" value="1"/>
</dbReference>
<evidence type="ECO:0000313" key="4">
    <source>
        <dbReference type="Proteomes" id="UP000000390"/>
    </source>
</evidence>
<dbReference type="GeneID" id="9418091"/>
<dbReference type="Gene3D" id="3.40.30.10">
    <property type="entry name" value="Glutaredoxin"/>
    <property type="match status" value="1"/>
</dbReference>
<sequence length="84" mass="9220">MAPIEFYALDGCPFCAKVESKLDELGVEYTTHSVPSSHAERTDVEEISGQTEVPMIIDPDHGVEGMHESDDIVEYLEETYGSAA</sequence>
<evidence type="ECO:0000313" key="3">
    <source>
        <dbReference type="EMBL" id="ELY34264.1"/>
    </source>
</evidence>
<dbReference type="eggNOG" id="arCOG02608">
    <property type="taxonomic scope" value="Archaea"/>
</dbReference>
<dbReference type="Proteomes" id="UP000000390">
    <property type="component" value="Chromosome"/>
</dbReference>
<evidence type="ECO:0000313" key="5">
    <source>
        <dbReference type="Proteomes" id="UP000011645"/>
    </source>
</evidence>
<dbReference type="EMBL" id="CP002062">
    <property type="protein sequence ID" value="ADJ13689.1"/>
    <property type="molecule type" value="Genomic_DNA"/>
</dbReference>
<dbReference type="KEGG" id="hje:HacjB3_01480"/>
<dbReference type="InterPro" id="IPR036249">
    <property type="entry name" value="Thioredoxin-like_sf"/>
</dbReference>
<reference evidence="2 4" key="1">
    <citation type="journal article" date="2010" name="J. Bacteriol.">
        <title>Complete genome sequence of Halalkalicoccus jeotgali B3(T), an extremely halophilic archaeon.</title>
        <authorList>
            <person name="Roh S.W."/>
            <person name="Nam Y.D."/>
            <person name="Nam S.H."/>
            <person name="Choi S.H."/>
            <person name="Park H.S."/>
            <person name="Bae J.W."/>
        </authorList>
    </citation>
    <scope>NUCLEOTIDE SEQUENCE [LARGE SCALE GENOMIC DNA]</scope>
    <source>
        <strain evidence="2">B3</strain>
        <strain evidence="4">DSM 18796 / CECT 7217 / JCM 14584 / KCTC 4019 / B3</strain>
    </source>
</reference>
<dbReference type="InterPro" id="IPR004045">
    <property type="entry name" value="Glutathione_S-Trfase_N"/>
</dbReference>
<dbReference type="STRING" id="795797.HacjB3_01480"/>
<dbReference type="PANTHER" id="PTHR45288:SF1">
    <property type="entry name" value="THIOREDOXIN FAMILY PROTEIN"/>
    <property type="match status" value="1"/>
</dbReference>
<evidence type="ECO:0000259" key="1">
    <source>
        <dbReference type="PROSITE" id="PS50404"/>
    </source>
</evidence>
<dbReference type="OrthoDB" id="197796at2157"/>
<dbReference type="Proteomes" id="UP000011645">
    <property type="component" value="Unassembled WGS sequence"/>
</dbReference>
<proteinExistence type="predicted"/>
<feature type="domain" description="GST N-terminal" evidence="1">
    <location>
        <begin position="2"/>
        <end position="84"/>
    </location>
</feature>
<dbReference type="Pfam" id="PF13417">
    <property type="entry name" value="GST_N_3"/>
    <property type="match status" value="1"/>
</dbReference>
<reference evidence="3 5" key="2">
    <citation type="journal article" date="2014" name="PLoS Genet.">
        <title>Phylogenetically driven sequencing of extremely halophilic archaea reveals strategies for static and dynamic osmo-response.</title>
        <authorList>
            <person name="Becker E.A."/>
            <person name="Seitzer P.M."/>
            <person name="Tritt A."/>
            <person name="Larsen D."/>
            <person name="Krusor M."/>
            <person name="Yao A.I."/>
            <person name="Wu D."/>
            <person name="Madern D."/>
            <person name="Eisen J.A."/>
            <person name="Darling A.E."/>
            <person name="Facciotti M.T."/>
        </authorList>
    </citation>
    <scope>NUCLEOTIDE SEQUENCE [LARGE SCALE GENOMIC DNA]</scope>
    <source>
        <strain evidence="3">B3</strain>
        <strain evidence="5">DSM 18796 / CECT 7217 / JCM 14584 / KCTC 4019 / B3</strain>
    </source>
</reference>
<keyword evidence="5" id="KW-1185">Reference proteome</keyword>
<name>D8J5A8_HALJB</name>
<organism evidence="2 4">
    <name type="scientific">Halalkalicoccus jeotgali (strain DSM 18796 / CECT 7217 / JCM 14584 / KCTC 4019 / B3)</name>
    <dbReference type="NCBI Taxonomy" id="795797"/>
    <lineage>
        <taxon>Archaea</taxon>
        <taxon>Methanobacteriati</taxon>
        <taxon>Methanobacteriota</taxon>
        <taxon>Stenosarchaea group</taxon>
        <taxon>Halobacteria</taxon>
        <taxon>Halobacteriales</taxon>
        <taxon>Halococcaceae</taxon>
        <taxon>Halalkalicoccus</taxon>
    </lineage>
</organism>